<sequence length="555" mass="60614">MACPCLREAEGMTASVARTQRMQGRRRQATVRVGRAALAIVAAGASFLGATSFVTSVMQQRHIRGLREVSLVLRAASPALALRGFADMSVADLKVACKDQGLPISGKKADLVARLEGAGGAEEEVKAPAASSQSFADMSVADLKAACKGKGLPISGKKADLVARLEGAGSAAPAEAAQAESPTADSKGSKKAGKAVAKSETTTSISGFLVGDKVDALYEEENKNYEAIVQRVNDDGTYLITWTEDGYEYTCKAENMKLKTRQSLKLNFQAGDAVEGLYHEEEKWYTGRVKYVDDAGMYTVVWDCDGEDYQLEQKDMKVPTPKIPLSDLQLGQLYKGRVGRTFHFGVFIDIGAERDGLMTPFYMYEGTEPAFKEGDMVEALYEDEADPYEALVKKDNGDGTYDLVWIEDDDEYTAKKSVMTLRRVKELEENEEVNVYVEQVRTQNDGTQRLSLALFESKVGVRPPPRPQNFAAFENLSSEEWLKGTVQKIMSFGAIVRVTPPGGGAAVSGLVHITEVRDGFVENLQDELQLNQEVDVCIKSVDKTQQRMSLSMKGC</sequence>
<dbReference type="Gene3D" id="1.10.720.30">
    <property type="entry name" value="SAP domain"/>
    <property type="match status" value="2"/>
</dbReference>
<dbReference type="InterPro" id="IPR012340">
    <property type="entry name" value="NA-bd_OB-fold"/>
</dbReference>
<dbReference type="SMART" id="SM00333">
    <property type="entry name" value="TUDOR"/>
    <property type="match status" value="3"/>
</dbReference>
<evidence type="ECO:0000313" key="5">
    <source>
        <dbReference type="EMBL" id="CAE8593328.1"/>
    </source>
</evidence>
<evidence type="ECO:0000259" key="3">
    <source>
        <dbReference type="PROSITE" id="PS50126"/>
    </source>
</evidence>
<dbReference type="Gene3D" id="2.30.30.140">
    <property type="match status" value="3"/>
</dbReference>
<dbReference type="InterPro" id="IPR036361">
    <property type="entry name" value="SAP_dom_sf"/>
</dbReference>
<accession>A0A813E3Q8</accession>
<dbReference type="SUPFAM" id="SSF68906">
    <property type="entry name" value="SAP domain"/>
    <property type="match status" value="2"/>
</dbReference>
<dbReference type="SUPFAM" id="SSF50249">
    <property type="entry name" value="Nucleic acid-binding proteins"/>
    <property type="match status" value="2"/>
</dbReference>
<feature type="domain" description="S1 motif" evidence="3">
    <location>
        <begin position="331"/>
        <end position="379"/>
    </location>
</feature>
<evidence type="ECO:0000256" key="2">
    <source>
        <dbReference type="SAM" id="Phobius"/>
    </source>
</evidence>
<feature type="domain" description="S1 motif" evidence="3">
    <location>
        <begin position="479"/>
        <end position="553"/>
    </location>
</feature>
<dbReference type="GO" id="GO:0003729">
    <property type="term" value="F:mRNA binding"/>
    <property type="evidence" value="ECO:0007669"/>
    <property type="project" value="TreeGrafter"/>
</dbReference>
<dbReference type="GO" id="GO:0003735">
    <property type="term" value="F:structural constituent of ribosome"/>
    <property type="evidence" value="ECO:0007669"/>
    <property type="project" value="TreeGrafter"/>
</dbReference>
<dbReference type="OrthoDB" id="427260at2759"/>
<protein>
    <recommendedName>
        <fullName evidence="7">30S ribosomal protein S1</fullName>
    </recommendedName>
</protein>
<evidence type="ECO:0000313" key="6">
    <source>
        <dbReference type="Proteomes" id="UP000654075"/>
    </source>
</evidence>
<dbReference type="PROSITE" id="PS50800">
    <property type="entry name" value="SAP"/>
    <property type="match status" value="2"/>
</dbReference>
<comment type="caution">
    <text evidence="5">The sequence shown here is derived from an EMBL/GenBank/DDBJ whole genome shotgun (WGS) entry which is preliminary data.</text>
</comment>
<dbReference type="Gene3D" id="2.40.50.140">
    <property type="entry name" value="Nucleic acid-binding proteins"/>
    <property type="match status" value="1"/>
</dbReference>
<reference evidence="5" key="1">
    <citation type="submission" date="2021-02" db="EMBL/GenBank/DDBJ databases">
        <authorList>
            <person name="Dougan E. K."/>
            <person name="Rhodes N."/>
            <person name="Thang M."/>
            <person name="Chan C."/>
        </authorList>
    </citation>
    <scope>NUCLEOTIDE SEQUENCE</scope>
</reference>
<keyword evidence="2" id="KW-0812">Transmembrane</keyword>
<feature type="compositionally biased region" description="Low complexity" evidence="1">
    <location>
        <begin position="172"/>
        <end position="186"/>
    </location>
</feature>
<feature type="domain" description="SAP" evidence="4">
    <location>
        <begin position="85"/>
        <end position="119"/>
    </location>
</feature>
<dbReference type="Pfam" id="PF00575">
    <property type="entry name" value="S1"/>
    <property type="match status" value="1"/>
</dbReference>
<feature type="region of interest" description="Disordered" evidence="1">
    <location>
        <begin position="172"/>
        <end position="196"/>
    </location>
</feature>
<dbReference type="SMART" id="SM00316">
    <property type="entry name" value="S1"/>
    <property type="match status" value="2"/>
</dbReference>
<dbReference type="InterPro" id="IPR002999">
    <property type="entry name" value="Tudor"/>
</dbReference>
<organism evidence="5 6">
    <name type="scientific">Polarella glacialis</name>
    <name type="common">Dinoflagellate</name>
    <dbReference type="NCBI Taxonomy" id="89957"/>
    <lineage>
        <taxon>Eukaryota</taxon>
        <taxon>Sar</taxon>
        <taxon>Alveolata</taxon>
        <taxon>Dinophyceae</taxon>
        <taxon>Suessiales</taxon>
        <taxon>Suessiaceae</taxon>
        <taxon>Polarella</taxon>
    </lineage>
</organism>
<keyword evidence="2" id="KW-1133">Transmembrane helix</keyword>
<dbReference type="GO" id="GO:0006412">
    <property type="term" value="P:translation"/>
    <property type="evidence" value="ECO:0007669"/>
    <property type="project" value="TreeGrafter"/>
</dbReference>
<keyword evidence="2" id="KW-0472">Membrane</keyword>
<evidence type="ECO:0008006" key="7">
    <source>
        <dbReference type="Google" id="ProtNLM"/>
    </source>
</evidence>
<feature type="domain" description="SAP" evidence="4">
    <location>
        <begin position="135"/>
        <end position="169"/>
    </location>
</feature>
<dbReference type="PROSITE" id="PS50126">
    <property type="entry name" value="S1"/>
    <property type="match status" value="2"/>
</dbReference>
<dbReference type="PANTHER" id="PTHR10724">
    <property type="entry name" value="30S RIBOSOMAL PROTEIN S1"/>
    <property type="match status" value="1"/>
</dbReference>
<evidence type="ECO:0000259" key="4">
    <source>
        <dbReference type="PROSITE" id="PS50800"/>
    </source>
</evidence>
<dbReference type="InterPro" id="IPR003029">
    <property type="entry name" value="S1_domain"/>
</dbReference>
<dbReference type="Proteomes" id="UP000654075">
    <property type="component" value="Unassembled WGS sequence"/>
</dbReference>
<dbReference type="SUPFAM" id="SSF63748">
    <property type="entry name" value="Tudor/PWWP/MBT"/>
    <property type="match status" value="1"/>
</dbReference>
<dbReference type="SMART" id="SM00513">
    <property type="entry name" value="SAP"/>
    <property type="match status" value="2"/>
</dbReference>
<name>A0A813E3Q8_POLGL</name>
<dbReference type="EMBL" id="CAJNNV010006257">
    <property type="protein sequence ID" value="CAE8593328.1"/>
    <property type="molecule type" value="Genomic_DNA"/>
</dbReference>
<feature type="transmembrane region" description="Helical" evidence="2">
    <location>
        <begin position="36"/>
        <end position="58"/>
    </location>
</feature>
<dbReference type="InterPro" id="IPR050437">
    <property type="entry name" value="Ribos_protein_bS1-like"/>
</dbReference>
<proteinExistence type="predicted"/>
<dbReference type="AlphaFoldDB" id="A0A813E3Q8"/>
<dbReference type="CDD" id="cd04508">
    <property type="entry name" value="Tudor_SF"/>
    <property type="match status" value="2"/>
</dbReference>
<evidence type="ECO:0000256" key="1">
    <source>
        <dbReference type="SAM" id="MobiDB-lite"/>
    </source>
</evidence>
<dbReference type="InterPro" id="IPR003034">
    <property type="entry name" value="SAP_dom"/>
</dbReference>
<dbReference type="Pfam" id="PF02037">
    <property type="entry name" value="SAP"/>
    <property type="match status" value="2"/>
</dbReference>
<gene>
    <name evidence="5" type="ORF">PGLA1383_LOCUS11925</name>
</gene>
<keyword evidence="6" id="KW-1185">Reference proteome</keyword>